<name>A0AA42J0D8_9FIRM</name>
<evidence type="ECO:0000256" key="1">
    <source>
        <dbReference type="SAM" id="Phobius"/>
    </source>
</evidence>
<reference evidence="2" key="1">
    <citation type="journal article" date="2023" name="Int. J. Syst. Evol. Microbiol.">
        <title>&lt;i&gt;Holtiella tumoricola&lt;/i&gt; gen. nov. sp. nov., isolated from a human clinical sample.</title>
        <authorList>
            <person name="Allen-Vercoe E."/>
            <person name="Daigneault M.C."/>
            <person name="Vancuren S.J."/>
            <person name="Cochrane K."/>
            <person name="O'Neal L.L."/>
            <person name="Sankaranarayanan K."/>
            <person name="Lawson P.A."/>
        </authorList>
    </citation>
    <scope>NUCLEOTIDE SEQUENCE</scope>
    <source>
        <strain evidence="2">CC70A</strain>
    </source>
</reference>
<proteinExistence type="predicted"/>
<comment type="caution">
    <text evidence="2">The sequence shown here is derived from an EMBL/GenBank/DDBJ whole genome shotgun (WGS) entry which is preliminary data.</text>
</comment>
<sequence length="43" mass="4880">MRKLNNKKGFTAVSILVPVVTILAFVPKMVKEHRRRKNTSASI</sequence>
<evidence type="ECO:0000313" key="3">
    <source>
        <dbReference type="Proteomes" id="UP001169242"/>
    </source>
</evidence>
<feature type="transmembrane region" description="Helical" evidence="1">
    <location>
        <begin position="12"/>
        <end position="30"/>
    </location>
</feature>
<protein>
    <submittedName>
        <fullName evidence="2">Uncharacterized protein</fullName>
    </submittedName>
</protein>
<keyword evidence="3" id="KW-1185">Reference proteome</keyword>
<dbReference type="RefSeq" id="WP_271011787.1">
    <property type="nucleotide sequence ID" value="NZ_JAQIFT010000033.1"/>
</dbReference>
<dbReference type="EMBL" id="JAQIFT010000033">
    <property type="protein sequence ID" value="MDA3731402.1"/>
    <property type="molecule type" value="Genomic_DNA"/>
</dbReference>
<gene>
    <name evidence="2" type="ORF">PBV87_07925</name>
</gene>
<keyword evidence="1" id="KW-0812">Transmembrane</keyword>
<organism evidence="2 3">
    <name type="scientific">Holtiella tumoricola</name>
    <dbReference type="NCBI Taxonomy" id="3018743"/>
    <lineage>
        <taxon>Bacteria</taxon>
        <taxon>Bacillati</taxon>
        <taxon>Bacillota</taxon>
        <taxon>Clostridia</taxon>
        <taxon>Lachnospirales</taxon>
        <taxon>Cellulosilyticaceae</taxon>
        <taxon>Holtiella</taxon>
    </lineage>
</organism>
<keyword evidence="1" id="KW-0472">Membrane</keyword>
<dbReference type="AlphaFoldDB" id="A0AA42J0D8"/>
<accession>A0AA42J0D8</accession>
<evidence type="ECO:0000313" key="2">
    <source>
        <dbReference type="EMBL" id="MDA3731402.1"/>
    </source>
</evidence>
<dbReference type="Proteomes" id="UP001169242">
    <property type="component" value="Unassembled WGS sequence"/>
</dbReference>
<keyword evidence="1" id="KW-1133">Transmembrane helix</keyword>